<evidence type="ECO:0000313" key="2">
    <source>
        <dbReference type="Ensembl" id="ENSPLAP00000007855.1"/>
    </source>
</evidence>
<dbReference type="Ensembl" id="ENSPLAT00000003878.1">
    <property type="protein sequence ID" value="ENSPLAP00000007855.1"/>
    <property type="gene ID" value="ENSPLAG00000010278.1"/>
</dbReference>
<sequence>MSSHLKPFFSNVSDYVKILKADSSHQLSCSAPEEAQGDRGPRE</sequence>
<dbReference type="AlphaFoldDB" id="A0A3B3U325"/>
<evidence type="ECO:0000256" key="1">
    <source>
        <dbReference type="SAM" id="MobiDB-lite"/>
    </source>
</evidence>
<feature type="region of interest" description="Disordered" evidence="1">
    <location>
        <begin position="23"/>
        <end position="43"/>
    </location>
</feature>
<evidence type="ECO:0000313" key="3">
    <source>
        <dbReference type="Proteomes" id="UP000261500"/>
    </source>
</evidence>
<keyword evidence="3" id="KW-1185">Reference proteome</keyword>
<dbReference type="Proteomes" id="UP000261500">
    <property type="component" value="Unplaced"/>
</dbReference>
<reference evidence="2" key="2">
    <citation type="submission" date="2025-09" db="UniProtKB">
        <authorList>
            <consortium name="Ensembl"/>
        </authorList>
    </citation>
    <scope>IDENTIFICATION</scope>
</reference>
<proteinExistence type="predicted"/>
<accession>A0A3B3U325</accession>
<organism evidence="2 3">
    <name type="scientific">Poecilia latipinna</name>
    <name type="common">sailfin molly</name>
    <dbReference type="NCBI Taxonomy" id="48699"/>
    <lineage>
        <taxon>Eukaryota</taxon>
        <taxon>Metazoa</taxon>
        <taxon>Chordata</taxon>
        <taxon>Craniata</taxon>
        <taxon>Vertebrata</taxon>
        <taxon>Euteleostomi</taxon>
        <taxon>Actinopterygii</taxon>
        <taxon>Neopterygii</taxon>
        <taxon>Teleostei</taxon>
        <taxon>Neoteleostei</taxon>
        <taxon>Acanthomorphata</taxon>
        <taxon>Ovalentaria</taxon>
        <taxon>Atherinomorphae</taxon>
        <taxon>Cyprinodontiformes</taxon>
        <taxon>Poeciliidae</taxon>
        <taxon>Poeciliinae</taxon>
        <taxon>Poecilia</taxon>
    </lineage>
</organism>
<name>A0A3B3U325_9TELE</name>
<protein>
    <submittedName>
        <fullName evidence="2">Uncharacterized protein</fullName>
    </submittedName>
</protein>
<reference evidence="2" key="1">
    <citation type="submission" date="2025-08" db="UniProtKB">
        <authorList>
            <consortium name="Ensembl"/>
        </authorList>
    </citation>
    <scope>IDENTIFICATION</scope>
</reference>